<proteinExistence type="predicted"/>
<evidence type="ECO:0000313" key="2">
    <source>
        <dbReference type="EMBL" id="EPF32129.1"/>
    </source>
</evidence>
<dbReference type="Pfam" id="PF13472">
    <property type="entry name" value="Lipase_GDSL_2"/>
    <property type="match status" value="1"/>
</dbReference>
<dbReference type="SUPFAM" id="SSF52266">
    <property type="entry name" value="SGNH hydrolase"/>
    <property type="match status" value="1"/>
</dbReference>
<organism evidence="2 3">
    <name type="scientific">Treponema maltophilum ATCC 51939</name>
    <dbReference type="NCBI Taxonomy" id="1125699"/>
    <lineage>
        <taxon>Bacteria</taxon>
        <taxon>Pseudomonadati</taxon>
        <taxon>Spirochaetota</taxon>
        <taxon>Spirochaetia</taxon>
        <taxon>Spirochaetales</taxon>
        <taxon>Treponemataceae</taxon>
        <taxon>Treponema</taxon>
    </lineage>
</organism>
<name>S3L5U0_TREMA</name>
<dbReference type="CDD" id="cd01839">
    <property type="entry name" value="SGNH_arylesterase_like"/>
    <property type="match status" value="1"/>
</dbReference>
<dbReference type="RefSeq" id="WP_016524426.1">
    <property type="nucleotide sequence ID" value="NZ_KE332518.1"/>
</dbReference>
<dbReference type="EMBL" id="ATFF01000002">
    <property type="protein sequence ID" value="EPF32129.1"/>
    <property type="molecule type" value="Genomic_DNA"/>
</dbReference>
<dbReference type="InterPro" id="IPR036514">
    <property type="entry name" value="SGNH_hydro_sf"/>
</dbReference>
<gene>
    <name evidence="2" type="ORF">HMPREF9194_00118</name>
</gene>
<dbReference type="AlphaFoldDB" id="S3L5U0"/>
<reference evidence="2 3" key="1">
    <citation type="submission" date="2013-04" db="EMBL/GenBank/DDBJ databases">
        <title>The Genome Sequence of Treponema maltophilum ATCC 51939.</title>
        <authorList>
            <consortium name="The Broad Institute Genomics Platform"/>
            <person name="Earl A."/>
            <person name="Ward D."/>
            <person name="Feldgarden M."/>
            <person name="Gevers D."/>
            <person name="Leonetti C."/>
            <person name="Blanton J.M."/>
            <person name="Dewhirst F.E."/>
            <person name="Izard J."/>
            <person name="Walker B."/>
            <person name="Young S."/>
            <person name="Zeng Q."/>
            <person name="Gargeya S."/>
            <person name="Fitzgerald M."/>
            <person name="Haas B."/>
            <person name="Abouelleil A."/>
            <person name="Allen A.W."/>
            <person name="Alvarado L."/>
            <person name="Arachchi H.M."/>
            <person name="Berlin A.M."/>
            <person name="Chapman S.B."/>
            <person name="Gainer-Dewar J."/>
            <person name="Goldberg J."/>
            <person name="Griggs A."/>
            <person name="Gujja S."/>
            <person name="Hansen M."/>
            <person name="Howarth C."/>
            <person name="Imamovic A."/>
            <person name="Ireland A."/>
            <person name="Larimer J."/>
            <person name="McCowan C."/>
            <person name="Murphy C."/>
            <person name="Pearson M."/>
            <person name="Poon T.W."/>
            <person name="Priest M."/>
            <person name="Roberts A."/>
            <person name="Saif S."/>
            <person name="Shea T."/>
            <person name="Sisk P."/>
            <person name="Sykes S."/>
            <person name="Wortman J."/>
            <person name="Nusbaum C."/>
            <person name="Birren B."/>
        </authorList>
    </citation>
    <scope>NUCLEOTIDE SEQUENCE [LARGE SCALE GENOMIC DNA]</scope>
    <source>
        <strain evidence="2 3">ATCC 51939</strain>
    </source>
</reference>
<sequence length="205" mass="23239">MKTILCYGDSNTWGYNAVSGGRFAYEIRWTTRVAEFLGKDYRIIDEGLCGRTTSFDDPLTYGLNGLSTLEPIIKSHSPLDLLVVMLGTNDCKGYFGATARNIMEGLRRLVLQARFLDVKKILIITPINIDPRIYGTEEGHVMGKECSEKSMLLNDYYKRLAAELNLHHIDANESASVNTVDFMHFDEQSQERFARVLCEKIKTIV</sequence>
<dbReference type="Gene3D" id="3.40.50.1110">
    <property type="entry name" value="SGNH hydrolase"/>
    <property type="match status" value="1"/>
</dbReference>
<feature type="domain" description="SGNH hydrolase-type esterase" evidence="1">
    <location>
        <begin position="6"/>
        <end position="175"/>
    </location>
</feature>
<dbReference type="OrthoDB" id="164654at2"/>
<dbReference type="GO" id="GO:0016788">
    <property type="term" value="F:hydrolase activity, acting on ester bonds"/>
    <property type="evidence" value="ECO:0007669"/>
    <property type="project" value="UniProtKB-ARBA"/>
</dbReference>
<dbReference type="eggNOG" id="COG2755">
    <property type="taxonomic scope" value="Bacteria"/>
</dbReference>
<dbReference type="HOGENOM" id="CLU_088167_0_0_12"/>
<dbReference type="Proteomes" id="UP000014541">
    <property type="component" value="Unassembled WGS sequence"/>
</dbReference>
<dbReference type="InterPro" id="IPR013830">
    <property type="entry name" value="SGNH_hydro"/>
</dbReference>
<accession>S3L5U0</accession>
<comment type="caution">
    <text evidence="2">The sequence shown here is derived from an EMBL/GenBank/DDBJ whole genome shotgun (WGS) entry which is preliminary data.</text>
</comment>
<evidence type="ECO:0000313" key="3">
    <source>
        <dbReference type="Proteomes" id="UP000014541"/>
    </source>
</evidence>
<keyword evidence="3" id="KW-1185">Reference proteome</keyword>
<dbReference type="PATRIC" id="fig|1125699.3.peg.117"/>
<evidence type="ECO:0000259" key="1">
    <source>
        <dbReference type="Pfam" id="PF13472"/>
    </source>
</evidence>
<protein>
    <recommendedName>
        <fullName evidence="1">SGNH hydrolase-type esterase domain-containing protein</fullName>
    </recommendedName>
</protein>
<dbReference type="STRING" id="1125699.HMPREF9194_00118"/>